<dbReference type="AlphaFoldDB" id="A0A7H8R0P7"/>
<dbReference type="GO" id="GO:0008270">
    <property type="term" value="F:zinc ion binding"/>
    <property type="evidence" value="ECO:0007669"/>
    <property type="project" value="InterPro"/>
</dbReference>
<keyword evidence="4" id="KW-0804">Transcription</keyword>
<dbReference type="GO" id="GO:0000981">
    <property type="term" value="F:DNA-binding transcription factor activity, RNA polymerase II-specific"/>
    <property type="evidence" value="ECO:0007669"/>
    <property type="project" value="InterPro"/>
</dbReference>
<dbReference type="GO" id="GO:0003677">
    <property type="term" value="F:DNA binding"/>
    <property type="evidence" value="ECO:0007669"/>
    <property type="project" value="UniProtKB-KW"/>
</dbReference>
<evidence type="ECO:0000256" key="4">
    <source>
        <dbReference type="ARBA" id="ARBA00023163"/>
    </source>
</evidence>
<name>A0A7H8R0P7_TALRU</name>
<dbReference type="SUPFAM" id="SSF57701">
    <property type="entry name" value="Zn2/Cys6 DNA-binding domain"/>
    <property type="match status" value="1"/>
</dbReference>
<dbReference type="Proteomes" id="UP000509510">
    <property type="component" value="Chromosome III"/>
</dbReference>
<dbReference type="Pfam" id="PF00172">
    <property type="entry name" value="Zn_clus"/>
    <property type="match status" value="1"/>
</dbReference>
<sequence>MRSSNGCWTCRLRRKKCDETYPVCAVCSALDITCHYQDEKPEWMDGGVKQDEMAECVKREVKENARHRREGGYAIHASAEPMAISQDSPSERACPVLNLLETNTVQPSPDPSSLWLQHGAGNMYSSQGAPESMTLKRSEAVLFTFYLETLFPFLFPFYRPSYLQGGRAWILEMIISRPVVRQAVLCQSVYFFSLAQGTAADCDLDWEKVLTQTGDAFGVLRQALQVIDGSGIAGHLHGAVRIMSSIMQLQRFEIAILSFHNWQNHLNAALALFRQLLDSVLELGAPSSKFEAVISHLGSSSSWSGPGDQVPSAEQAAFRFSSALVIFDDIIASTVLQSQPRLYEYHHSLLGNIEGTGKPFINLEAIVGMKNWILLQIGEISTLDAWKQHCIAAGNLDVVELVHRATAIKESLSTHLASLGTDLAHFSRERSSILDVFAPPVCQGFLVTRVWTHAALVYLSTVVSGWQPANVDVRCNVSQVIELLLKGQISPALLRTMAWPFCVAGCLAEPGQEAQFRGIVEVLQPPSFFGTIHKALEMMENTWRHRGVGGTTRDIAACFRTQDDLVLLV</sequence>
<evidence type="ECO:0000256" key="3">
    <source>
        <dbReference type="ARBA" id="ARBA00023125"/>
    </source>
</evidence>
<evidence type="ECO:0000256" key="1">
    <source>
        <dbReference type="ARBA" id="ARBA00004123"/>
    </source>
</evidence>
<feature type="domain" description="Zn(2)-C6 fungal-type" evidence="6">
    <location>
        <begin position="6"/>
        <end position="36"/>
    </location>
</feature>
<dbReference type="EMBL" id="CP055900">
    <property type="protein sequence ID" value="QKX58453.1"/>
    <property type="molecule type" value="Genomic_DNA"/>
</dbReference>
<dbReference type="SMART" id="SM00066">
    <property type="entry name" value="GAL4"/>
    <property type="match status" value="1"/>
</dbReference>
<dbReference type="InterPro" id="IPR021858">
    <property type="entry name" value="Fun_TF"/>
</dbReference>
<dbReference type="GeneID" id="55993074"/>
<evidence type="ECO:0000313" key="7">
    <source>
        <dbReference type="EMBL" id="QKX58453.1"/>
    </source>
</evidence>
<reference evidence="8" key="1">
    <citation type="submission" date="2020-06" db="EMBL/GenBank/DDBJ databases">
        <title>A chromosome-scale genome assembly of Talaromyces rugulosus W13939.</title>
        <authorList>
            <person name="Wang B."/>
            <person name="Guo L."/>
            <person name="Ye K."/>
            <person name="Wang L."/>
        </authorList>
    </citation>
    <scope>NUCLEOTIDE SEQUENCE [LARGE SCALE GENOMIC DNA]</scope>
    <source>
        <strain evidence="8">W13939</strain>
    </source>
</reference>
<dbReference type="InterPro" id="IPR001138">
    <property type="entry name" value="Zn2Cys6_DnaBD"/>
</dbReference>
<dbReference type="PANTHER" id="PTHR37534">
    <property type="entry name" value="TRANSCRIPTIONAL ACTIVATOR PROTEIN UGA3"/>
    <property type="match status" value="1"/>
</dbReference>
<dbReference type="KEGG" id="trg:TRUGW13939_05577"/>
<protein>
    <recommendedName>
        <fullName evidence="6">Zn(2)-C6 fungal-type domain-containing protein</fullName>
    </recommendedName>
</protein>
<dbReference type="GO" id="GO:0005634">
    <property type="term" value="C:nucleus"/>
    <property type="evidence" value="ECO:0007669"/>
    <property type="project" value="UniProtKB-SubCell"/>
</dbReference>
<dbReference type="CDD" id="cd00067">
    <property type="entry name" value="GAL4"/>
    <property type="match status" value="1"/>
</dbReference>
<comment type="subcellular location">
    <subcellularLocation>
        <location evidence="1">Nucleus</location>
    </subcellularLocation>
</comment>
<evidence type="ECO:0000256" key="2">
    <source>
        <dbReference type="ARBA" id="ARBA00023015"/>
    </source>
</evidence>
<dbReference type="InterPro" id="IPR036864">
    <property type="entry name" value="Zn2-C6_fun-type_DNA-bd_sf"/>
</dbReference>
<dbReference type="PROSITE" id="PS00463">
    <property type="entry name" value="ZN2_CY6_FUNGAL_1"/>
    <property type="match status" value="1"/>
</dbReference>
<evidence type="ECO:0000313" key="8">
    <source>
        <dbReference type="Proteomes" id="UP000509510"/>
    </source>
</evidence>
<evidence type="ECO:0000259" key="6">
    <source>
        <dbReference type="PROSITE" id="PS50048"/>
    </source>
</evidence>
<keyword evidence="5" id="KW-0539">Nucleus</keyword>
<keyword evidence="2" id="KW-0805">Transcription regulation</keyword>
<dbReference type="RefSeq" id="XP_035344631.1">
    <property type="nucleotide sequence ID" value="XM_035488738.1"/>
</dbReference>
<accession>A0A7H8R0P7</accession>
<dbReference type="PANTHER" id="PTHR37534:SF20">
    <property type="entry name" value="PRO1A C6 ZINK-FINGER PROTEIN"/>
    <property type="match status" value="1"/>
</dbReference>
<dbReference type="Pfam" id="PF11951">
    <property type="entry name" value="Fungal_trans_2"/>
    <property type="match status" value="1"/>
</dbReference>
<evidence type="ECO:0000256" key="5">
    <source>
        <dbReference type="ARBA" id="ARBA00023242"/>
    </source>
</evidence>
<dbReference type="PROSITE" id="PS50048">
    <property type="entry name" value="ZN2_CY6_FUNGAL_2"/>
    <property type="match status" value="1"/>
</dbReference>
<proteinExistence type="predicted"/>
<gene>
    <name evidence="7" type="ORF">TRUGW13939_05577</name>
</gene>
<organism evidence="7 8">
    <name type="scientific">Talaromyces rugulosus</name>
    <name type="common">Penicillium rugulosum</name>
    <dbReference type="NCBI Taxonomy" id="121627"/>
    <lineage>
        <taxon>Eukaryota</taxon>
        <taxon>Fungi</taxon>
        <taxon>Dikarya</taxon>
        <taxon>Ascomycota</taxon>
        <taxon>Pezizomycotina</taxon>
        <taxon>Eurotiomycetes</taxon>
        <taxon>Eurotiomycetidae</taxon>
        <taxon>Eurotiales</taxon>
        <taxon>Trichocomaceae</taxon>
        <taxon>Talaromyces</taxon>
        <taxon>Talaromyces sect. Islandici</taxon>
    </lineage>
</organism>
<keyword evidence="3" id="KW-0238">DNA-binding</keyword>
<keyword evidence="8" id="KW-1185">Reference proteome</keyword>
<dbReference type="OrthoDB" id="5213892at2759"/>
<dbReference type="Gene3D" id="4.10.240.10">
    <property type="entry name" value="Zn(2)-C6 fungal-type DNA-binding domain"/>
    <property type="match status" value="1"/>
</dbReference>